<dbReference type="OrthoDB" id="9814237at2"/>
<reference evidence="9 10" key="1">
    <citation type="submission" date="2018-10" db="EMBL/GenBank/DDBJ databases">
        <title>Sequencing the genomes of 1000 actinobacteria strains.</title>
        <authorList>
            <person name="Klenk H.-P."/>
        </authorList>
    </citation>
    <scope>NUCLEOTIDE SEQUENCE [LARGE SCALE GENOMIC DNA]</scope>
    <source>
        <strain evidence="9 10">DSM 43911</strain>
    </source>
</reference>
<evidence type="ECO:0000256" key="4">
    <source>
        <dbReference type="ARBA" id="ARBA00022989"/>
    </source>
</evidence>
<evidence type="ECO:0000256" key="2">
    <source>
        <dbReference type="ARBA" id="ARBA00022475"/>
    </source>
</evidence>
<feature type="region of interest" description="Disordered" evidence="6">
    <location>
        <begin position="391"/>
        <end position="413"/>
    </location>
</feature>
<feature type="transmembrane region" description="Helical" evidence="7">
    <location>
        <begin position="214"/>
        <end position="235"/>
    </location>
</feature>
<keyword evidence="4 7" id="KW-1133">Transmembrane helix</keyword>
<feature type="transmembrane region" description="Helical" evidence="7">
    <location>
        <begin position="247"/>
        <end position="267"/>
    </location>
</feature>
<dbReference type="Gene3D" id="1.20.1250.20">
    <property type="entry name" value="MFS general substrate transporter like domains"/>
    <property type="match status" value="2"/>
</dbReference>
<evidence type="ECO:0000313" key="10">
    <source>
        <dbReference type="Proteomes" id="UP000272729"/>
    </source>
</evidence>
<dbReference type="PANTHER" id="PTHR43124">
    <property type="entry name" value="PURINE EFFLUX PUMP PBUE"/>
    <property type="match status" value="1"/>
</dbReference>
<dbReference type="InterPro" id="IPR036259">
    <property type="entry name" value="MFS_trans_sf"/>
</dbReference>
<feature type="transmembrane region" description="Helical" evidence="7">
    <location>
        <begin position="368"/>
        <end position="389"/>
    </location>
</feature>
<sequence>MSTEVRPGLSRSRTNLALTALFLAAFIMGSAELIVVGILNLIADDMGVSISAAGSLVTAYALGISIGGPVLTAVTIKFARKQLLQLSLAAYILGNVIAVVATSFGLLLFARVLTGSLHGLFIGVAFAVGAGMMPPDKMGRAISFVFGGVAVSTALGVPLGTLIGQSWGWKASFIAIIITGVLTLVLAFAVIPTVPNSGVGGFGAQAKHALAPKVLALLGLGFLIMGGQFSGLTYLQPFLAEVTGISGGTISIFLLVYGIANAVGTFLGGAAADKNASGTIIVGGLVLVAALLALYFGGSNPIVAAIAMGVWGIVGFGIVPSIQYRVVALAGPGRDFAATLPASAITAGIAAGALIGGGAVAASGAKGAVLTSLVICAVGVVAAWATSFLKPSPEPETGSPEPAVVEETASSTG</sequence>
<dbReference type="AlphaFoldDB" id="A0A495X2G1"/>
<dbReference type="EMBL" id="RBXR01000001">
    <property type="protein sequence ID" value="RKT68192.1"/>
    <property type="molecule type" value="Genomic_DNA"/>
</dbReference>
<feature type="transmembrane region" description="Helical" evidence="7">
    <location>
        <begin position="88"/>
        <end position="109"/>
    </location>
</feature>
<accession>A0A495X2G1</accession>
<feature type="transmembrane region" description="Helical" evidence="7">
    <location>
        <begin position="115"/>
        <end position="132"/>
    </location>
</feature>
<dbReference type="PANTHER" id="PTHR43124:SF3">
    <property type="entry name" value="CHLORAMPHENICOL EFFLUX PUMP RV0191"/>
    <property type="match status" value="1"/>
</dbReference>
<protein>
    <submittedName>
        <fullName evidence="9">DHA1 family inner membrane transport protein</fullName>
    </submittedName>
</protein>
<evidence type="ECO:0000256" key="5">
    <source>
        <dbReference type="ARBA" id="ARBA00023136"/>
    </source>
</evidence>
<keyword evidence="5 7" id="KW-0472">Membrane</keyword>
<dbReference type="SUPFAM" id="SSF103473">
    <property type="entry name" value="MFS general substrate transporter"/>
    <property type="match status" value="1"/>
</dbReference>
<dbReference type="PROSITE" id="PS50850">
    <property type="entry name" value="MFS"/>
    <property type="match status" value="1"/>
</dbReference>
<proteinExistence type="predicted"/>
<feature type="transmembrane region" description="Helical" evidence="7">
    <location>
        <begin position="336"/>
        <end position="362"/>
    </location>
</feature>
<comment type="subcellular location">
    <subcellularLocation>
        <location evidence="1">Cell membrane</location>
        <topology evidence="1">Multi-pass membrane protein</topology>
    </subcellularLocation>
</comment>
<dbReference type="GO" id="GO:0022857">
    <property type="term" value="F:transmembrane transporter activity"/>
    <property type="evidence" value="ECO:0007669"/>
    <property type="project" value="InterPro"/>
</dbReference>
<gene>
    <name evidence="9" type="ORF">DFJ66_1373</name>
</gene>
<dbReference type="InterPro" id="IPR011701">
    <property type="entry name" value="MFS"/>
</dbReference>
<feature type="transmembrane region" description="Helical" evidence="7">
    <location>
        <begin position="302"/>
        <end position="324"/>
    </location>
</feature>
<organism evidence="9 10">
    <name type="scientific">Saccharothrix variisporea</name>
    <dbReference type="NCBI Taxonomy" id="543527"/>
    <lineage>
        <taxon>Bacteria</taxon>
        <taxon>Bacillati</taxon>
        <taxon>Actinomycetota</taxon>
        <taxon>Actinomycetes</taxon>
        <taxon>Pseudonocardiales</taxon>
        <taxon>Pseudonocardiaceae</taxon>
        <taxon>Saccharothrix</taxon>
    </lineage>
</organism>
<dbReference type="InterPro" id="IPR050189">
    <property type="entry name" value="MFS_Efflux_Transporters"/>
</dbReference>
<feature type="transmembrane region" description="Helical" evidence="7">
    <location>
        <begin position="144"/>
        <end position="167"/>
    </location>
</feature>
<feature type="domain" description="Major facilitator superfamily (MFS) profile" evidence="8">
    <location>
        <begin position="17"/>
        <end position="394"/>
    </location>
</feature>
<keyword evidence="2" id="KW-1003">Cell membrane</keyword>
<dbReference type="InterPro" id="IPR020846">
    <property type="entry name" value="MFS_dom"/>
</dbReference>
<evidence type="ECO:0000313" key="9">
    <source>
        <dbReference type="EMBL" id="RKT68192.1"/>
    </source>
</evidence>
<keyword evidence="3 7" id="KW-0812">Transmembrane</keyword>
<name>A0A495X2G1_9PSEU</name>
<evidence type="ECO:0000256" key="7">
    <source>
        <dbReference type="SAM" id="Phobius"/>
    </source>
</evidence>
<feature type="transmembrane region" description="Helical" evidence="7">
    <location>
        <begin position="55"/>
        <end position="76"/>
    </location>
</feature>
<keyword evidence="10" id="KW-1185">Reference proteome</keyword>
<dbReference type="CDD" id="cd17324">
    <property type="entry name" value="MFS_NepI_like"/>
    <property type="match status" value="1"/>
</dbReference>
<evidence type="ECO:0000259" key="8">
    <source>
        <dbReference type="PROSITE" id="PS50850"/>
    </source>
</evidence>
<evidence type="ECO:0000256" key="1">
    <source>
        <dbReference type="ARBA" id="ARBA00004651"/>
    </source>
</evidence>
<dbReference type="GO" id="GO:0005886">
    <property type="term" value="C:plasma membrane"/>
    <property type="evidence" value="ECO:0007669"/>
    <property type="project" value="UniProtKB-SubCell"/>
</dbReference>
<evidence type="ECO:0000256" key="6">
    <source>
        <dbReference type="SAM" id="MobiDB-lite"/>
    </source>
</evidence>
<dbReference type="RefSeq" id="WP_121219016.1">
    <property type="nucleotide sequence ID" value="NZ_JBIUBA010000015.1"/>
</dbReference>
<dbReference type="Proteomes" id="UP000272729">
    <property type="component" value="Unassembled WGS sequence"/>
</dbReference>
<dbReference type="Pfam" id="PF07690">
    <property type="entry name" value="MFS_1"/>
    <property type="match status" value="1"/>
</dbReference>
<feature type="transmembrane region" description="Helical" evidence="7">
    <location>
        <begin position="173"/>
        <end position="194"/>
    </location>
</feature>
<comment type="caution">
    <text evidence="9">The sequence shown here is derived from an EMBL/GenBank/DDBJ whole genome shotgun (WGS) entry which is preliminary data.</text>
</comment>
<evidence type="ECO:0000256" key="3">
    <source>
        <dbReference type="ARBA" id="ARBA00022692"/>
    </source>
</evidence>
<feature type="transmembrane region" description="Helical" evidence="7">
    <location>
        <begin position="279"/>
        <end position="296"/>
    </location>
</feature>
<feature type="transmembrane region" description="Helical" evidence="7">
    <location>
        <begin position="21"/>
        <end position="43"/>
    </location>
</feature>